<evidence type="ECO:0000256" key="1">
    <source>
        <dbReference type="SAM" id="MobiDB-lite"/>
    </source>
</evidence>
<comment type="caution">
    <text evidence="2">The sequence shown here is derived from an EMBL/GenBank/DDBJ whole genome shotgun (WGS) entry which is preliminary data.</text>
</comment>
<organism evidence="2 3">
    <name type="scientific">Clarias magur</name>
    <name type="common">Asian catfish</name>
    <name type="synonym">Macropteronotus magur</name>
    <dbReference type="NCBI Taxonomy" id="1594786"/>
    <lineage>
        <taxon>Eukaryota</taxon>
        <taxon>Metazoa</taxon>
        <taxon>Chordata</taxon>
        <taxon>Craniata</taxon>
        <taxon>Vertebrata</taxon>
        <taxon>Euteleostomi</taxon>
        <taxon>Actinopterygii</taxon>
        <taxon>Neopterygii</taxon>
        <taxon>Teleostei</taxon>
        <taxon>Ostariophysi</taxon>
        <taxon>Siluriformes</taxon>
        <taxon>Clariidae</taxon>
        <taxon>Clarias</taxon>
    </lineage>
</organism>
<feature type="region of interest" description="Disordered" evidence="1">
    <location>
        <begin position="1"/>
        <end position="21"/>
    </location>
</feature>
<protein>
    <submittedName>
        <fullName evidence="2">Uncharacterized protein</fullName>
    </submittedName>
</protein>
<proteinExistence type="predicted"/>
<dbReference type="Proteomes" id="UP000727407">
    <property type="component" value="Unassembled WGS sequence"/>
</dbReference>
<reference evidence="2" key="1">
    <citation type="submission" date="2020-07" db="EMBL/GenBank/DDBJ databases">
        <title>Clarias magur genome sequencing, assembly and annotation.</title>
        <authorList>
            <person name="Kushwaha B."/>
            <person name="Kumar R."/>
            <person name="Das P."/>
            <person name="Joshi C.G."/>
            <person name="Kumar D."/>
            <person name="Nagpure N.S."/>
            <person name="Pandey M."/>
            <person name="Agarwal S."/>
            <person name="Srivastava S."/>
            <person name="Singh M."/>
            <person name="Sahoo L."/>
            <person name="Jayasankar P."/>
            <person name="Meher P.K."/>
            <person name="Koringa P.G."/>
            <person name="Iquebal M.A."/>
            <person name="Das S.P."/>
            <person name="Bit A."/>
            <person name="Patnaik S."/>
            <person name="Patel N."/>
            <person name="Shah T.M."/>
            <person name="Hinsu A."/>
            <person name="Jena J.K."/>
        </authorList>
    </citation>
    <scope>NUCLEOTIDE SEQUENCE</scope>
    <source>
        <strain evidence="2">CIFAMagur01</strain>
        <tissue evidence="2">Testis</tissue>
    </source>
</reference>
<evidence type="ECO:0000313" key="2">
    <source>
        <dbReference type="EMBL" id="KAF5884029.1"/>
    </source>
</evidence>
<accession>A0A8J4TAC5</accession>
<dbReference type="EMBL" id="QNUK01001315">
    <property type="protein sequence ID" value="KAF5884029.1"/>
    <property type="molecule type" value="Genomic_DNA"/>
</dbReference>
<sequence>MSPDDTKPRYEGLAWDRDDPDRSVTPMPRLLMLILKREAGLTRGVHENHVDCSRAKR</sequence>
<name>A0A8J4TAC5_CLAMG</name>
<feature type="non-terminal residue" evidence="2">
    <location>
        <position position="57"/>
    </location>
</feature>
<evidence type="ECO:0000313" key="3">
    <source>
        <dbReference type="Proteomes" id="UP000727407"/>
    </source>
</evidence>
<keyword evidence="3" id="KW-1185">Reference proteome</keyword>
<dbReference type="AlphaFoldDB" id="A0A8J4TAC5"/>
<gene>
    <name evidence="2" type="ORF">DAT39_022882</name>
</gene>